<dbReference type="GO" id="GO:0050112">
    <property type="term" value="F:inositol 2-dehydrogenase (NAD+) activity"/>
    <property type="evidence" value="ECO:0007669"/>
    <property type="project" value="UniProtKB-EC"/>
</dbReference>
<dbReference type="Gene3D" id="3.40.50.720">
    <property type="entry name" value="NAD(P)-binding Rossmann-like Domain"/>
    <property type="match status" value="1"/>
</dbReference>
<feature type="domain" description="Gfo/Idh/MocA-like oxidoreductase N-terminal" evidence="2">
    <location>
        <begin position="2"/>
        <end position="118"/>
    </location>
</feature>
<sequence length="339" mass="37070">MIQVGIIGAGRIGQVHMKSVASGVPNAVIRSLADPMISAQAEQMAKGFGIEHICGDYHEILEDPCIDAVLVCSPTDIHAKISVEAIRAGKHVFCEKPVDHELTKIDFVEEALKASPKKLKYQVGFNRRYDHNFRALRQAVLEGKVGDVQFIRVSSRDPQPPHAGFIASSGGLFLDMMIHDLDMIRYLSGSEVEEVFAQGAVLIDPEIGAAGDVDTATVSARMTNGALALIDNSRKAVYGYDQRAEVFGSKGCVQNANDLPSTMVLSTVDGVTAEKPLWFFLERYMASYQAEVRAFIDSIEQDTETEVGIFDGRRTIQIALACKKSLAENRPVRVDEIKA</sequence>
<gene>
    <name evidence="4" type="primary">iolG_42</name>
    <name evidence="4" type="ORF">SDC9_64593</name>
</gene>
<organism evidence="4">
    <name type="scientific">bioreactor metagenome</name>
    <dbReference type="NCBI Taxonomy" id="1076179"/>
    <lineage>
        <taxon>unclassified sequences</taxon>
        <taxon>metagenomes</taxon>
        <taxon>ecological metagenomes</taxon>
    </lineage>
</organism>
<dbReference type="InterPro" id="IPR036291">
    <property type="entry name" value="NAD(P)-bd_dom_sf"/>
</dbReference>
<dbReference type="InterPro" id="IPR000683">
    <property type="entry name" value="Gfo/Idh/MocA-like_OxRdtase_N"/>
</dbReference>
<dbReference type="AlphaFoldDB" id="A0A644XQE0"/>
<dbReference type="EC" id="1.1.1.18" evidence="4"/>
<feature type="domain" description="GFO/IDH/MocA-like oxidoreductase" evidence="3">
    <location>
        <begin position="133"/>
        <end position="253"/>
    </location>
</feature>
<comment type="caution">
    <text evidence="4">The sequence shown here is derived from an EMBL/GenBank/DDBJ whole genome shotgun (WGS) entry which is preliminary data.</text>
</comment>
<dbReference type="PANTHER" id="PTHR42840">
    <property type="entry name" value="NAD(P)-BINDING ROSSMANN-FOLD SUPERFAMILY PROTEIN-RELATED"/>
    <property type="match status" value="1"/>
</dbReference>
<dbReference type="SUPFAM" id="SSF51735">
    <property type="entry name" value="NAD(P)-binding Rossmann-fold domains"/>
    <property type="match status" value="1"/>
</dbReference>
<dbReference type="Pfam" id="PF01408">
    <property type="entry name" value="GFO_IDH_MocA"/>
    <property type="match status" value="1"/>
</dbReference>
<evidence type="ECO:0000259" key="2">
    <source>
        <dbReference type="Pfam" id="PF01408"/>
    </source>
</evidence>
<dbReference type="InterPro" id="IPR030827">
    <property type="entry name" value="Myo_inos_IolG"/>
</dbReference>
<protein>
    <submittedName>
        <fullName evidence="4">Myo-inositol 2-dehydrogenase</fullName>
        <ecNumber evidence="4">1.1.1.18</ecNumber>
    </submittedName>
</protein>
<dbReference type="Pfam" id="PF22725">
    <property type="entry name" value="GFO_IDH_MocA_C3"/>
    <property type="match status" value="1"/>
</dbReference>
<accession>A0A644XQE0</accession>
<dbReference type="GO" id="GO:0000166">
    <property type="term" value="F:nucleotide binding"/>
    <property type="evidence" value="ECO:0007669"/>
    <property type="project" value="InterPro"/>
</dbReference>
<dbReference type="SUPFAM" id="SSF55347">
    <property type="entry name" value="Glyceraldehyde-3-phosphate dehydrogenase-like, C-terminal domain"/>
    <property type="match status" value="1"/>
</dbReference>
<dbReference type="Gene3D" id="3.30.360.10">
    <property type="entry name" value="Dihydrodipicolinate Reductase, domain 2"/>
    <property type="match status" value="1"/>
</dbReference>
<dbReference type="InterPro" id="IPR055170">
    <property type="entry name" value="GFO_IDH_MocA-like_dom"/>
</dbReference>
<dbReference type="EMBL" id="VSSQ01002935">
    <property type="protein sequence ID" value="MPM18187.1"/>
    <property type="molecule type" value="Genomic_DNA"/>
</dbReference>
<evidence type="ECO:0000256" key="1">
    <source>
        <dbReference type="ARBA" id="ARBA00023002"/>
    </source>
</evidence>
<dbReference type="PANTHER" id="PTHR42840:SF3">
    <property type="entry name" value="BINDING ROSSMANN FOLD OXIDOREDUCTASE, PUTATIVE (AFU_ORTHOLOGUE AFUA_2G10240)-RELATED"/>
    <property type="match status" value="1"/>
</dbReference>
<name>A0A644XQE0_9ZZZZ</name>
<reference evidence="4" key="1">
    <citation type="submission" date="2019-08" db="EMBL/GenBank/DDBJ databases">
        <authorList>
            <person name="Kucharzyk K."/>
            <person name="Murdoch R.W."/>
            <person name="Higgins S."/>
            <person name="Loffler F."/>
        </authorList>
    </citation>
    <scope>NUCLEOTIDE SEQUENCE</scope>
</reference>
<evidence type="ECO:0000259" key="3">
    <source>
        <dbReference type="Pfam" id="PF22725"/>
    </source>
</evidence>
<proteinExistence type="predicted"/>
<keyword evidence="1 4" id="KW-0560">Oxidoreductase</keyword>
<evidence type="ECO:0000313" key="4">
    <source>
        <dbReference type="EMBL" id="MPM18187.1"/>
    </source>
</evidence>
<dbReference type="NCBIfam" id="TIGR04380">
    <property type="entry name" value="myo_inos_iolG"/>
    <property type="match status" value="1"/>
</dbReference>